<dbReference type="RefSeq" id="WP_369337190.1">
    <property type="nucleotide sequence ID" value="NZ_JBFYGN010000003.1"/>
</dbReference>
<proteinExistence type="predicted"/>
<dbReference type="Proteomes" id="UP001561046">
    <property type="component" value="Unassembled WGS sequence"/>
</dbReference>
<feature type="transmembrane region" description="Helical" evidence="1">
    <location>
        <begin position="29"/>
        <end position="49"/>
    </location>
</feature>
<keyword evidence="1" id="KW-1133">Transmembrane helix</keyword>
<reference evidence="3 4" key="1">
    <citation type="journal article" date="2013" name="Int. J. Syst. Evol. Microbiol.">
        <title>Comamonas guangdongensis sp. nov., isolated from subterranean forest sediment, and emended description of the genus Comamonas.</title>
        <authorList>
            <person name="Zhang J."/>
            <person name="Wang Y."/>
            <person name="Zhou S."/>
            <person name="Wu C."/>
            <person name="He J."/>
            <person name="Li F."/>
        </authorList>
    </citation>
    <scope>NUCLEOTIDE SEQUENCE [LARGE SCALE GENOMIC DNA]</scope>
    <source>
        <strain evidence="3 4">CCTCC AB2011133</strain>
    </source>
</reference>
<dbReference type="Pfam" id="PF13400">
    <property type="entry name" value="Tad"/>
    <property type="match status" value="1"/>
</dbReference>
<sequence length="416" mass="43380">MSTRILASILARRAGGTGRRGAQRRQHGAIIITAALALLLLLGFMGIALDFGRMFIVKTELQTALDSCALAAARELNGQSDAITRAVSAGSAAGNLNGVNLQSANWSGQGQITAADISFLDKNYAATTAPASAVYSQCTHTQSNIHLWLMQAMGAFSGNTAGFPANGSVSTRAVATRAPSQTACIIPVVLPQGSYVTGQWITFDPKNGPMTWGNLDGTTDANTTNSEMRDGYCISPSPNQSITTPGTKTTVVEYWNFRFGIYKSNPSSPTGQPDYSSFIYNTSNWQGHDGAGNIGNAYQGSSANGTPNFLAQRLAFTPCGATPAACGISTGGYQTVAQTPTLKATGADRRIVPIPIVGGGIFKNQFACMLMLDPLQPSSTVAHFEYLGLASAPNSPCFTSGFAGGTIGPLVPVLVR</sequence>
<evidence type="ECO:0000313" key="3">
    <source>
        <dbReference type="EMBL" id="MEX8191978.1"/>
    </source>
</evidence>
<organism evidence="3 4">
    <name type="scientific">Comamonas guangdongensis</name>
    <dbReference type="NCBI Taxonomy" id="510515"/>
    <lineage>
        <taxon>Bacteria</taxon>
        <taxon>Pseudomonadati</taxon>
        <taxon>Pseudomonadota</taxon>
        <taxon>Betaproteobacteria</taxon>
        <taxon>Burkholderiales</taxon>
        <taxon>Comamonadaceae</taxon>
        <taxon>Comamonas</taxon>
    </lineage>
</organism>
<gene>
    <name evidence="3" type="ORF">AB6724_03900</name>
</gene>
<evidence type="ECO:0000259" key="2">
    <source>
        <dbReference type="Pfam" id="PF13400"/>
    </source>
</evidence>
<evidence type="ECO:0000256" key="1">
    <source>
        <dbReference type="SAM" id="Phobius"/>
    </source>
</evidence>
<keyword evidence="1" id="KW-0472">Membrane</keyword>
<accession>A0ABV3ZSV1</accession>
<keyword evidence="4" id="KW-1185">Reference proteome</keyword>
<comment type="caution">
    <text evidence="3">The sequence shown here is derived from an EMBL/GenBank/DDBJ whole genome shotgun (WGS) entry which is preliminary data.</text>
</comment>
<protein>
    <submittedName>
        <fullName evidence="3">Pilus assembly protein TadG-related protein</fullName>
    </submittedName>
</protein>
<dbReference type="EMBL" id="JBFYGN010000003">
    <property type="protein sequence ID" value="MEX8191978.1"/>
    <property type="molecule type" value="Genomic_DNA"/>
</dbReference>
<dbReference type="InterPro" id="IPR028087">
    <property type="entry name" value="Tad_N"/>
</dbReference>
<name>A0ABV3ZSV1_9BURK</name>
<evidence type="ECO:0000313" key="4">
    <source>
        <dbReference type="Proteomes" id="UP001561046"/>
    </source>
</evidence>
<keyword evidence="1" id="KW-0812">Transmembrane</keyword>
<feature type="domain" description="Putative Flp pilus-assembly TadG-like N-terminal" evidence="2">
    <location>
        <begin position="28"/>
        <end position="74"/>
    </location>
</feature>